<reference evidence="1 2" key="1">
    <citation type="journal article" date="2018" name="Sci. Rep.">
        <title>Genome sequence of the cauliflower mushroom Sparassis crispa (Hanabiratake) and its association with beneficial usage.</title>
        <authorList>
            <person name="Kiyama R."/>
            <person name="Furutani Y."/>
            <person name="Kawaguchi K."/>
            <person name="Nakanishi T."/>
        </authorList>
    </citation>
    <scope>NUCLEOTIDE SEQUENCE [LARGE SCALE GENOMIC DNA]</scope>
</reference>
<protein>
    <submittedName>
        <fullName evidence="1">Uncharacterized protein</fullName>
    </submittedName>
</protein>
<dbReference type="Proteomes" id="UP000287166">
    <property type="component" value="Unassembled WGS sequence"/>
</dbReference>
<keyword evidence="2" id="KW-1185">Reference proteome</keyword>
<dbReference type="InParanoid" id="A0A401GYK8"/>
<gene>
    <name evidence="1" type="ORF">SCP_1004950</name>
</gene>
<organism evidence="1 2">
    <name type="scientific">Sparassis crispa</name>
    <dbReference type="NCBI Taxonomy" id="139825"/>
    <lineage>
        <taxon>Eukaryota</taxon>
        <taxon>Fungi</taxon>
        <taxon>Dikarya</taxon>
        <taxon>Basidiomycota</taxon>
        <taxon>Agaricomycotina</taxon>
        <taxon>Agaricomycetes</taxon>
        <taxon>Polyporales</taxon>
        <taxon>Sparassidaceae</taxon>
        <taxon>Sparassis</taxon>
    </lineage>
</organism>
<proteinExistence type="predicted"/>
<name>A0A401GYK8_9APHY</name>
<evidence type="ECO:0000313" key="2">
    <source>
        <dbReference type="Proteomes" id="UP000287166"/>
    </source>
</evidence>
<dbReference type="GeneID" id="38784165"/>
<sequence>MREWCVEGNDSAVIGKPTCNIQYLAEMNTAAVAIAYTSWSFHPTPQVPRTARKDHRPSDSPYVTFASPWLSNLRKSVPVSSIALSVHGIGSPNTSTLEYHLLGVEMTI</sequence>
<accession>A0A401GYK8</accession>
<comment type="caution">
    <text evidence="1">The sequence shown here is derived from an EMBL/GenBank/DDBJ whole genome shotgun (WGS) entry which is preliminary data.</text>
</comment>
<dbReference type="EMBL" id="BFAD01000010">
    <property type="protein sequence ID" value="GBE87248.1"/>
    <property type="molecule type" value="Genomic_DNA"/>
</dbReference>
<dbReference type="RefSeq" id="XP_027618161.1">
    <property type="nucleotide sequence ID" value="XM_027762360.1"/>
</dbReference>
<evidence type="ECO:0000313" key="1">
    <source>
        <dbReference type="EMBL" id="GBE87248.1"/>
    </source>
</evidence>
<dbReference type="AlphaFoldDB" id="A0A401GYK8"/>